<accession>A0A1C6SU60</accession>
<dbReference type="STRING" id="568872.GA0070624_4621"/>
<evidence type="ECO:0000256" key="1">
    <source>
        <dbReference type="SAM" id="Phobius"/>
    </source>
</evidence>
<protein>
    <submittedName>
        <fullName evidence="2">Uncharacterized protein</fullName>
    </submittedName>
</protein>
<keyword evidence="3" id="KW-1185">Reference proteome</keyword>
<sequence length="300" mass="31520">MAVLDRSSSKPRWADAAGVLALVVTMILTARQLRPLTEAGAFLLRTGETLSVVPVWAWPRAAAWVAISVAVLFRARTAAVLGAWAAVLYEIVVVMLRINGDPRYDVPFDLLVWPLLLAIAAAFLLTLSARAPHGLDLLGRHGRRLLAAAATVTTLTAVAIPILGDYHPPPPADSIDRGFHASFVFPSQLADAVAGATFAVVLALALAAVSGVDRAVRPRVYALSGAGIAGFVAIQLGLPQPFGLSIVPAPSRPTQAVVLVIGPGLVLGAGLLLIRFSERHRPTVDGIDRRKDPSWTSATG</sequence>
<organism evidence="2 3">
    <name type="scientific">Micromonospora rhizosphaerae</name>
    <dbReference type="NCBI Taxonomy" id="568872"/>
    <lineage>
        <taxon>Bacteria</taxon>
        <taxon>Bacillati</taxon>
        <taxon>Actinomycetota</taxon>
        <taxon>Actinomycetes</taxon>
        <taxon>Micromonosporales</taxon>
        <taxon>Micromonosporaceae</taxon>
        <taxon>Micromonospora</taxon>
    </lineage>
</organism>
<evidence type="ECO:0000313" key="2">
    <source>
        <dbReference type="EMBL" id="SCL32998.1"/>
    </source>
</evidence>
<dbReference type="AlphaFoldDB" id="A0A1C6SU60"/>
<feature type="transmembrane region" description="Helical" evidence="1">
    <location>
        <begin position="256"/>
        <end position="274"/>
    </location>
</feature>
<proteinExistence type="predicted"/>
<keyword evidence="1" id="KW-0472">Membrane</keyword>
<evidence type="ECO:0000313" key="3">
    <source>
        <dbReference type="Proteomes" id="UP000199413"/>
    </source>
</evidence>
<feature type="transmembrane region" description="Helical" evidence="1">
    <location>
        <begin position="12"/>
        <end position="33"/>
    </location>
</feature>
<reference evidence="3" key="1">
    <citation type="submission" date="2016-06" db="EMBL/GenBank/DDBJ databases">
        <authorList>
            <person name="Varghese N."/>
            <person name="Submissions Spin"/>
        </authorList>
    </citation>
    <scope>NUCLEOTIDE SEQUENCE [LARGE SCALE GENOMIC DNA]</scope>
    <source>
        <strain evidence="3">DSM 45431</strain>
    </source>
</reference>
<feature type="transmembrane region" description="Helical" evidence="1">
    <location>
        <begin position="145"/>
        <end position="163"/>
    </location>
</feature>
<feature type="transmembrane region" description="Helical" evidence="1">
    <location>
        <begin position="110"/>
        <end position="133"/>
    </location>
</feature>
<feature type="transmembrane region" description="Helical" evidence="1">
    <location>
        <begin position="80"/>
        <end position="98"/>
    </location>
</feature>
<dbReference type="OrthoDB" id="3391693at2"/>
<keyword evidence="1" id="KW-0812">Transmembrane</keyword>
<name>A0A1C6SU60_9ACTN</name>
<feature type="transmembrane region" description="Helical" evidence="1">
    <location>
        <begin position="53"/>
        <end position="73"/>
    </location>
</feature>
<keyword evidence="1" id="KW-1133">Transmembrane helix</keyword>
<gene>
    <name evidence="2" type="ORF">GA0070624_4621</name>
</gene>
<dbReference type="Proteomes" id="UP000199413">
    <property type="component" value="Unassembled WGS sequence"/>
</dbReference>
<dbReference type="RefSeq" id="WP_141715135.1">
    <property type="nucleotide sequence ID" value="NZ_FMHV01000002.1"/>
</dbReference>
<dbReference type="EMBL" id="FMHV01000002">
    <property type="protein sequence ID" value="SCL32998.1"/>
    <property type="molecule type" value="Genomic_DNA"/>
</dbReference>
<feature type="transmembrane region" description="Helical" evidence="1">
    <location>
        <begin position="220"/>
        <end position="236"/>
    </location>
</feature>
<feature type="transmembrane region" description="Helical" evidence="1">
    <location>
        <begin position="183"/>
        <end position="208"/>
    </location>
</feature>